<feature type="region of interest" description="Disordered" evidence="1">
    <location>
        <begin position="1271"/>
        <end position="1313"/>
    </location>
</feature>
<feature type="region of interest" description="Disordered" evidence="1">
    <location>
        <begin position="394"/>
        <end position="483"/>
    </location>
</feature>
<evidence type="ECO:0008006" key="4">
    <source>
        <dbReference type="Google" id="ProtNLM"/>
    </source>
</evidence>
<evidence type="ECO:0000313" key="3">
    <source>
        <dbReference type="Proteomes" id="UP001189429"/>
    </source>
</evidence>
<feature type="compositionally biased region" description="Basic and acidic residues" evidence="1">
    <location>
        <begin position="1303"/>
        <end position="1313"/>
    </location>
</feature>
<feature type="region of interest" description="Disordered" evidence="1">
    <location>
        <begin position="1166"/>
        <end position="1236"/>
    </location>
</feature>
<feature type="region of interest" description="Disordered" evidence="1">
    <location>
        <begin position="991"/>
        <end position="1093"/>
    </location>
</feature>
<reference evidence="2" key="1">
    <citation type="submission" date="2023-10" db="EMBL/GenBank/DDBJ databases">
        <authorList>
            <person name="Chen Y."/>
            <person name="Shah S."/>
            <person name="Dougan E. K."/>
            <person name="Thang M."/>
            <person name="Chan C."/>
        </authorList>
    </citation>
    <scope>NUCLEOTIDE SEQUENCE [LARGE SCALE GENOMIC DNA]</scope>
</reference>
<accession>A0ABN9UFF7</accession>
<dbReference type="Proteomes" id="UP001189429">
    <property type="component" value="Unassembled WGS sequence"/>
</dbReference>
<feature type="compositionally biased region" description="Polar residues" evidence="1">
    <location>
        <begin position="1078"/>
        <end position="1093"/>
    </location>
</feature>
<feature type="compositionally biased region" description="Basic residues" evidence="1">
    <location>
        <begin position="1055"/>
        <end position="1067"/>
    </location>
</feature>
<organism evidence="2 3">
    <name type="scientific">Prorocentrum cordatum</name>
    <dbReference type="NCBI Taxonomy" id="2364126"/>
    <lineage>
        <taxon>Eukaryota</taxon>
        <taxon>Sar</taxon>
        <taxon>Alveolata</taxon>
        <taxon>Dinophyceae</taxon>
        <taxon>Prorocentrales</taxon>
        <taxon>Prorocentraceae</taxon>
        <taxon>Prorocentrum</taxon>
    </lineage>
</organism>
<feature type="compositionally biased region" description="Low complexity" evidence="1">
    <location>
        <begin position="1178"/>
        <end position="1214"/>
    </location>
</feature>
<comment type="caution">
    <text evidence="2">The sequence shown here is derived from an EMBL/GenBank/DDBJ whole genome shotgun (WGS) entry which is preliminary data.</text>
</comment>
<evidence type="ECO:0000313" key="2">
    <source>
        <dbReference type="EMBL" id="CAK0858102.1"/>
    </source>
</evidence>
<protein>
    <recommendedName>
        <fullName evidence="4">RING-type domain-containing protein</fullName>
    </recommendedName>
</protein>
<evidence type="ECO:0000256" key="1">
    <source>
        <dbReference type="SAM" id="MobiDB-lite"/>
    </source>
</evidence>
<gene>
    <name evidence="2" type="ORF">PCOR1329_LOCUS47992</name>
</gene>
<feature type="region of interest" description="Disordered" evidence="1">
    <location>
        <begin position="1"/>
        <end position="20"/>
    </location>
</feature>
<name>A0ABN9UFF7_9DINO</name>
<feature type="compositionally biased region" description="Low complexity" evidence="1">
    <location>
        <begin position="1007"/>
        <end position="1035"/>
    </location>
</feature>
<feature type="compositionally biased region" description="Basic and acidic residues" evidence="1">
    <location>
        <begin position="1068"/>
        <end position="1077"/>
    </location>
</feature>
<feature type="compositionally biased region" description="Low complexity" evidence="1">
    <location>
        <begin position="1271"/>
        <end position="1294"/>
    </location>
</feature>
<feature type="compositionally biased region" description="Polar residues" evidence="1">
    <location>
        <begin position="1215"/>
        <end position="1227"/>
    </location>
</feature>
<feature type="region of interest" description="Disordered" evidence="1">
    <location>
        <begin position="689"/>
        <end position="723"/>
    </location>
</feature>
<proteinExistence type="predicted"/>
<keyword evidence="3" id="KW-1185">Reference proteome</keyword>
<sequence length="1696" mass="179588">MPDGVRSPPATFGKSKRRNKVPEVRDAYKEAAPSSKWFFDEDRGCIMIGWGAVFRICPNPGNSPSDHNCADNIAALTRARRSCVNCGAELHPSSKSFSFYPPSEFQRAPRRILESAASKPPLELAAAKLDFGTGHLLDAWNSTWAIRECAREVRDQARRLACVDAEGQLDGLHRFSFAARNFGVGSRGNALRPLAPEHNAAIRSPRPIPAVLNGQAPFKGANDALQAVATVNDAPRRAWWASSGALQGRALSDVAIAAEKVASPVLEPPGRELAPRRGPDSEVAREAVRAELRELAPFIEKIQIAGSPMHLGLVLGPDELAVLARSFRLPLGAFGKPTWCRLRALAEEALAGQSAGKGLPRASARRARAALAPFPKPAKSFPDARARAALPECPRDAGRTSAGASAAAPPPGRAFADAERQRQRRHLRDAAPDHAGQEPAQPDEARAPDLEAPSRAPAERANPSPRRGSPSPAIDESGSDDNFLARPEAERDARELLEGARLRVAEQRIPRCLSQDERVSPCAFWPSRRAQFVQRQRLLPDLDRVSLRDAGDERQQSENDWRWAKLLADDMEATASDILEAMDIPAEDSSLQPLDGLHDAVPLGEAVFQDGAIAAAGGRSAQAPKKRCLAWRELRVGPGGGASELPWSGARASEALPRPAGAPHVATHAFGAGAGEPCHQSRELELPDARRAGAPNGGGDGIVSAAGGAMPGTSELQSALQRRQERCEKDGSVFENKAIVSSSDVAWCDHTANQFTPRDVRDKRGSPCGCLSGVGSRSPLDAALLRSTAVQARSEETQGSAGGRQVCQQVETQASEGRLSSLLGRSQLRRDRTAVPIDGVRYMLQRIKRDCPFSYLGKEGSSSRVHSGTASAAYEPDGMTVRSLYETIVAKGSCPALDDILLGRDLGQSAKHLVVRESAMAKPLADDPWGSVAISPAAATVGATAVEQVPWTYKPVPLAPLDGGCTHQGGAQGGGSLGDAHGAAKAGVSTAAHKVARLHDRRSAARPSALGAEPGPAGASARPARADALPGIAGLAPPPAPPPNQEGTKVAAMSHAKRARGHGRQRPRTRDVDEQCSERSTCTTIEQRPGTSTLGNAVEMGAAASSSATGSSANSFAITSETSSATSVASFGSLSGTSTSMLIGTAGPGIATARVKTGADISSLAITSETSQHKDPLRSASGASSTTPRSATTSSTATLSSATGPSPSSLAPTSETRSASNTTRPSGTSATSTSTLSSATALSTAALNSATRPSTSGRAFASETSSSAAKTASLSGASGSGTAVASSATESGAEVGPEAGPARQRDLPGRHRGARCDALARQESREQFLPEHVVTIDHSLYDAPTRGGPSGPGGIMDNCFVQFQQGNPKRRRPVRRVRRGESAGLDFDSGQACPLCMTDSGTELTGCPFSCVLCPSCIRAGLRCVAGDATQKDRLVCGHLSSDLSECIMNLAVKADEQLQNMGHLTDPNEIREFEAEVDATVEAFQVRKPFPQSLYAQKISEWLTKLQNKELEHLYYACSHPNCGIENWILRSDFIDERVRNGGCTWTCGQGHRNSVLPSQEEICEINRNILLHPEYYTDSCGHDRMRLRRYRLCPECVQAGLLTFAVHDEGCKQWPGTASQHTHCFCFHCTRQWGGHDGGSGRCSHSQQCGDPGIQQVRRILSPSGEEKLEIGFVNPQDYIGWIVNGTPCPPTRL</sequence>
<dbReference type="EMBL" id="CAUYUJ010015787">
    <property type="protein sequence ID" value="CAK0858102.1"/>
    <property type="molecule type" value="Genomic_DNA"/>
</dbReference>